<dbReference type="EMBL" id="JBHSNZ010000012">
    <property type="protein sequence ID" value="MFC5809618.1"/>
    <property type="molecule type" value="Genomic_DNA"/>
</dbReference>
<name>A0ABW1B9K7_9ACTN</name>
<evidence type="ECO:0000256" key="1">
    <source>
        <dbReference type="SAM" id="MobiDB-lite"/>
    </source>
</evidence>
<proteinExistence type="predicted"/>
<gene>
    <name evidence="2" type="ORF">ACFQGO_19230</name>
</gene>
<evidence type="ECO:0000313" key="2">
    <source>
        <dbReference type="EMBL" id="MFC5809618.1"/>
    </source>
</evidence>
<dbReference type="Proteomes" id="UP001596112">
    <property type="component" value="Unassembled WGS sequence"/>
</dbReference>
<feature type="region of interest" description="Disordered" evidence="1">
    <location>
        <begin position="1"/>
        <end position="21"/>
    </location>
</feature>
<comment type="caution">
    <text evidence="2">The sequence shown here is derived from an EMBL/GenBank/DDBJ whole genome shotgun (WGS) entry which is preliminary data.</text>
</comment>
<evidence type="ECO:0000313" key="3">
    <source>
        <dbReference type="Proteomes" id="UP001596112"/>
    </source>
</evidence>
<dbReference type="RefSeq" id="WP_272172579.1">
    <property type="nucleotide sequence ID" value="NZ_JAQOSL010000058.1"/>
</dbReference>
<keyword evidence="3" id="KW-1185">Reference proteome</keyword>
<sequence>MDMKPPAPAAEASSYDAYPRKSTSTTQAHRVLLYGALDTACVPLDVVDVQAVFKVAELDYVTVQAVIAWITGRTR</sequence>
<accession>A0ABW1B9K7</accession>
<protein>
    <submittedName>
        <fullName evidence="2">Uncharacterized protein</fullName>
    </submittedName>
</protein>
<reference evidence="3" key="1">
    <citation type="journal article" date="2019" name="Int. J. Syst. Evol. Microbiol.">
        <title>The Global Catalogue of Microorganisms (GCM) 10K type strain sequencing project: providing services to taxonomists for standard genome sequencing and annotation.</title>
        <authorList>
            <consortium name="The Broad Institute Genomics Platform"/>
            <consortium name="The Broad Institute Genome Sequencing Center for Infectious Disease"/>
            <person name="Wu L."/>
            <person name="Ma J."/>
        </authorList>
    </citation>
    <scope>NUCLEOTIDE SEQUENCE [LARGE SCALE GENOMIC DNA]</scope>
    <source>
        <strain evidence="3">JCM 9918</strain>
    </source>
</reference>
<organism evidence="2 3">
    <name type="scientific">Streptomyces heilongjiangensis</name>
    <dbReference type="NCBI Taxonomy" id="945052"/>
    <lineage>
        <taxon>Bacteria</taxon>
        <taxon>Bacillati</taxon>
        <taxon>Actinomycetota</taxon>
        <taxon>Actinomycetes</taxon>
        <taxon>Kitasatosporales</taxon>
        <taxon>Streptomycetaceae</taxon>
        <taxon>Streptomyces</taxon>
    </lineage>
</organism>